<evidence type="ECO:0000313" key="5">
    <source>
        <dbReference type="EMBL" id="NWZ27610.1"/>
    </source>
</evidence>
<feature type="region of interest" description="Disordered" evidence="3">
    <location>
        <begin position="1"/>
        <end position="37"/>
    </location>
</feature>
<dbReference type="PANTHER" id="PTHR19368:SF15">
    <property type="entry name" value="XLR_SYCP3_FAM9 DOMAIN-CONTAINING PROTEIN"/>
    <property type="match status" value="1"/>
</dbReference>
<protein>
    <submittedName>
        <fullName evidence="5">SYCP3 protein</fullName>
    </submittedName>
</protein>
<proteinExistence type="inferred from homology"/>
<sequence>MAPSGRKHSGKAGKPAQEDQAIPPYDFPEEGKELSGSEEDIREGAYIIIFFKKKNAQQMLVCFIFKYSFILADINKALLAKRKRLEMYTKASLKTSNQKIEHVWKTQQEQRQKLNHDFSQQFVTLFQQWDVDVQKAEEQEEKLANMFRQQQKVFQQARVVQSQRLKTIKQLYEQFLKSMEELEKTNENLLAGAQNELRKEMAMLQKKIMMDTQQQEMATVRKSLQSMLF</sequence>
<feature type="non-terminal residue" evidence="5">
    <location>
        <position position="1"/>
    </location>
</feature>
<dbReference type="InterPro" id="IPR006888">
    <property type="entry name" value="XLR/SYCP3/FAM9_dom"/>
</dbReference>
<dbReference type="EMBL" id="VZSO01000277">
    <property type="protein sequence ID" value="NWZ27610.1"/>
    <property type="molecule type" value="Genomic_DNA"/>
</dbReference>
<feature type="coiled-coil region" evidence="2">
    <location>
        <begin position="133"/>
        <end position="199"/>
    </location>
</feature>
<feature type="compositionally biased region" description="Basic residues" evidence="3">
    <location>
        <begin position="1"/>
        <end position="11"/>
    </location>
</feature>
<evidence type="ECO:0000256" key="3">
    <source>
        <dbReference type="SAM" id="MobiDB-lite"/>
    </source>
</evidence>
<dbReference type="Proteomes" id="UP000525565">
    <property type="component" value="Unassembled WGS sequence"/>
</dbReference>
<name>A0A7K7L9J0_9AVES</name>
<keyword evidence="2" id="KW-0175">Coiled coil</keyword>
<comment type="caution">
    <text evidence="5">The sequence shown here is derived from an EMBL/GenBank/DDBJ whole genome shotgun (WGS) entry which is preliminary data.</text>
</comment>
<organism evidence="5 6">
    <name type="scientific">Asarcornis scutulata</name>
    <dbReference type="NCBI Taxonomy" id="75869"/>
    <lineage>
        <taxon>Eukaryota</taxon>
        <taxon>Metazoa</taxon>
        <taxon>Chordata</taxon>
        <taxon>Craniata</taxon>
        <taxon>Vertebrata</taxon>
        <taxon>Euteleostomi</taxon>
        <taxon>Archelosauria</taxon>
        <taxon>Archosauria</taxon>
        <taxon>Dinosauria</taxon>
        <taxon>Saurischia</taxon>
        <taxon>Theropoda</taxon>
        <taxon>Coelurosauria</taxon>
        <taxon>Aves</taxon>
        <taxon>Neognathae</taxon>
        <taxon>Galloanserae</taxon>
        <taxon>Anseriformes</taxon>
        <taxon>Anatidae</taxon>
        <taxon>Anatinae</taxon>
        <taxon>Asarcornis</taxon>
    </lineage>
</organism>
<evidence type="ECO:0000256" key="1">
    <source>
        <dbReference type="ARBA" id="ARBA00010283"/>
    </source>
</evidence>
<evidence type="ECO:0000313" key="6">
    <source>
        <dbReference type="Proteomes" id="UP000525565"/>
    </source>
</evidence>
<dbReference type="InterPro" id="IPR051443">
    <property type="entry name" value="XLR/SYCP3"/>
</dbReference>
<keyword evidence="6" id="KW-1185">Reference proteome</keyword>
<dbReference type="AlphaFoldDB" id="A0A7K7L9J0"/>
<dbReference type="GO" id="GO:0051321">
    <property type="term" value="P:meiotic cell cycle"/>
    <property type="evidence" value="ECO:0007669"/>
    <property type="project" value="TreeGrafter"/>
</dbReference>
<dbReference type="Pfam" id="PF04803">
    <property type="entry name" value="Cor1"/>
    <property type="match status" value="1"/>
</dbReference>
<evidence type="ECO:0000259" key="4">
    <source>
        <dbReference type="Pfam" id="PF04803"/>
    </source>
</evidence>
<gene>
    <name evidence="5" type="primary">Sycp3</name>
    <name evidence="5" type="ORF">ASASCU_R07478</name>
</gene>
<dbReference type="GO" id="GO:0007286">
    <property type="term" value="P:spermatid development"/>
    <property type="evidence" value="ECO:0007669"/>
    <property type="project" value="TreeGrafter"/>
</dbReference>
<dbReference type="GO" id="GO:0000795">
    <property type="term" value="C:synaptonemal complex"/>
    <property type="evidence" value="ECO:0007669"/>
    <property type="project" value="TreeGrafter"/>
</dbReference>
<dbReference type="PANTHER" id="PTHR19368">
    <property type="entry name" value="XLR/SCP3/FAM9"/>
    <property type="match status" value="1"/>
</dbReference>
<comment type="similarity">
    <text evidence="1">Belongs to the XLR/SYCP3 family.</text>
</comment>
<reference evidence="5 6" key="1">
    <citation type="submission" date="2019-09" db="EMBL/GenBank/DDBJ databases">
        <title>Bird 10,000 Genomes (B10K) Project - Family phase.</title>
        <authorList>
            <person name="Zhang G."/>
        </authorList>
    </citation>
    <scope>NUCLEOTIDE SEQUENCE [LARGE SCALE GENOMIC DNA]</scope>
    <source>
        <strain evidence="5">OUT-0051</strain>
        <tissue evidence="5">Kidney</tissue>
    </source>
</reference>
<evidence type="ECO:0000256" key="2">
    <source>
        <dbReference type="SAM" id="Coils"/>
    </source>
</evidence>
<feature type="non-terminal residue" evidence="5">
    <location>
        <position position="229"/>
    </location>
</feature>
<accession>A0A7K7L9J0</accession>
<feature type="domain" description="XLR/SYCP3/FAM9" evidence="4">
    <location>
        <begin position="76"/>
        <end position="207"/>
    </location>
</feature>